<dbReference type="RefSeq" id="XP_020430880.1">
    <property type="nucleotide sequence ID" value="XM_020579041.1"/>
</dbReference>
<reference evidence="2 3" key="1">
    <citation type="journal article" date="2011" name="Genome Res.">
        <title>Phylogeny-wide analysis of social amoeba genomes highlights ancient origins for complex intercellular communication.</title>
        <authorList>
            <person name="Heidel A.J."/>
            <person name="Lawal H.M."/>
            <person name="Felder M."/>
            <person name="Schilde C."/>
            <person name="Helps N.R."/>
            <person name="Tunggal B."/>
            <person name="Rivero F."/>
            <person name="John U."/>
            <person name="Schleicher M."/>
            <person name="Eichinger L."/>
            <person name="Platzer M."/>
            <person name="Noegel A.A."/>
            <person name="Schaap P."/>
            <person name="Gloeckner G."/>
        </authorList>
    </citation>
    <scope>NUCLEOTIDE SEQUENCE [LARGE SCALE GENOMIC DNA]</scope>
    <source>
        <strain evidence="3">ATCC 26659 / Pp 5 / PN500</strain>
    </source>
</reference>
<name>D3BIY2_HETP5</name>
<dbReference type="EMBL" id="ADBJ01000037">
    <property type="protein sequence ID" value="EFA78756.1"/>
    <property type="molecule type" value="Genomic_DNA"/>
</dbReference>
<gene>
    <name evidence="2" type="ORF">PPL_08217</name>
</gene>
<dbReference type="GeneID" id="31363697"/>
<comment type="caution">
    <text evidence="2">The sequence shown here is derived from an EMBL/GenBank/DDBJ whole genome shotgun (WGS) entry which is preliminary data.</text>
</comment>
<organism evidence="2 3">
    <name type="scientific">Heterostelium pallidum (strain ATCC 26659 / Pp 5 / PN500)</name>
    <name type="common">Cellular slime mold</name>
    <name type="synonym">Polysphondylium pallidum</name>
    <dbReference type="NCBI Taxonomy" id="670386"/>
    <lineage>
        <taxon>Eukaryota</taxon>
        <taxon>Amoebozoa</taxon>
        <taxon>Evosea</taxon>
        <taxon>Eumycetozoa</taxon>
        <taxon>Dictyostelia</taxon>
        <taxon>Acytosteliales</taxon>
        <taxon>Acytosteliaceae</taxon>
        <taxon>Heterostelium</taxon>
    </lineage>
</organism>
<keyword evidence="3" id="KW-1185">Reference proteome</keyword>
<evidence type="ECO:0000256" key="1">
    <source>
        <dbReference type="SAM" id="MobiDB-lite"/>
    </source>
</evidence>
<dbReference type="AlphaFoldDB" id="D3BIY2"/>
<evidence type="ECO:0000313" key="2">
    <source>
        <dbReference type="EMBL" id="EFA78756.1"/>
    </source>
</evidence>
<dbReference type="Proteomes" id="UP000001396">
    <property type="component" value="Unassembled WGS sequence"/>
</dbReference>
<accession>D3BIY2</accession>
<feature type="compositionally biased region" description="Low complexity" evidence="1">
    <location>
        <begin position="20"/>
        <end position="35"/>
    </location>
</feature>
<proteinExistence type="predicted"/>
<dbReference type="InParanoid" id="D3BIY2"/>
<protein>
    <submittedName>
        <fullName evidence="2">Uncharacterized protein</fullName>
    </submittedName>
</protein>
<feature type="region of interest" description="Disordered" evidence="1">
    <location>
        <begin position="16"/>
        <end position="35"/>
    </location>
</feature>
<evidence type="ECO:0000313" key="3">
    <source>
        <dbReference type="Proteomes" id="UP000001396"/>
    </source>
</evidence>
<sequence>MIHHIIHKYNNQFNRTTEINDNNNNSSQTSPSIQSSSYQLSLVIPI</sequence>